<organism evidence="1 2">
    <name type="scientific">Aspergillus welwitschiae</name>
    <dbReference type="NCBI Taxonomy" id="1341132"/>
    <lineage>
        <taxon>Eukaryota</taxon>
        <taxon>Fungi</taxon>
        <taxon>Dikarya</taxon>
        <taxon>Ascomycota</taxon>
        <taxon>Pezizomycotina</taxon>
        <taxon>Eurotiomycetes</taxon>
        <taxon>Eurotiomycetidae</taxon>
        <taxon>Eurotiales</taxon>
        <taxon>Aspergillaceae</taxon>
        <taxon>Aspergillus</taxon>
        <taxon>Aspergillus subgen. Circumdati</taxon>
    </lineage>
</organism>
<dbReference type="EMBL" id="KZ852062">
    <property type="protein sequence ID" value="RDH30267.1"/>
    <property type="molecule type" value="Genomic_DNA"/>
</dbReference>
<gene>
    <name evidence="1" type="ORF">BDQ94DRAFT_149305</name>
</gene>
<dbReference type="Proteomes" id="UP000253729">
    <property type="component" value="Unassembled WGS sequence"/>
</dbReference>
<dbReference type="GeneID" id="38135710"/>
<proteinExistence type="predicted"/>
<name>A0A3F3PTJ8_9EURO</name>
<protein>
    <submittedName>
        <fullName evidence="1">Uncharacterized protein</fullName>
    </submittedName>
</protein>
<dbReference type="AlphaFoldDB" id="A0A3F3PTJ8"/>
<accession>A0A3F3PTJ8</accession>
<evidence type="ECO:0000313" key="1">
    <source>
        <dbReference type="EMBL" id="RDH30267.1"/>
    </source>
</evidence>
<reference evidence="1 2" key="1">
    <citation type="submission" date="2018-07" db="EMBL/GenBank/DDBJ databases">
        <title>The genomes of Aspergillus section Nigri reveals drivers in fungal speciation.</title>
        <authorList>
            <consortium name="DOE Joint Genome Institute"/>
            <person name="Vesth T.C."/>
            <person name="Nybo J."/>
            <person name="Theobald S."/>
            <person name="Brandl J."/>
            <person name="Frisvad J.C."/>
            <person name="Nielsen K.F."/>
            <person name="Lyhne E.K."/>
            <person name="Kogle M.E."/>
            <person name="Kuo A."/>
            <person name="Riley R."/>
            <person name="Clum A."/>
            <person name="Nolan M."/>
            <person name="Lipzen A."/>
            <person name="Salamov A."/>
            <person name="Henrissat B."/>
            <person name="Wiebenga A."/>
            <person name="De vries R.P."/>
            <person name="Grigoriev I.V."/>
            <person name="Mortensen U.H."/>
            <person name="Andersen M.R."/>
            <person name="Baker S.E."/>
        </authorList>
    </citation>
    <scope>NUCLEOTIDE SEQUENCE [LARGE SCALE GENOMIC DNA]</scope>
    <source>
        <strain evidence="1 2">CBS 139.54b</strain>
    </source>
</reference>
<sequence length="72" mass="8086">MPHSASAEPGQEGRLIRNSRCRLYCLAPSEGMPTVFVQMRTNCAVDRQSLTGARRVKTRQCSINMTHGIFDF</sequence>
<dbReference type="RefSeq" id="XP_026623289.1">
    <property type="nucleotide sequence ID" value="XM_026767354.1"/>
</dbReference>
<evidence type="ECO:0000313" key="2">
    <source>
        <dbReference type="Proteomes" id="UP000253729"/>
    </source>
</evidence>
<keyword evidence="2" id="KW-1185">Reference proteome</keyword>